<dbReference type="GO" id="GO:0016853">
    <property type="term" value="F:isomerase activity"/>
    <property type="evidence" value="ECO:0007669"/>
    <property type="project" value="UniProtKB-KW"/>
</dbReference>
<dbReference type="PANTHER" id="PTHR43174">
    <property type="entry name" value="UDP-N-ACETYLGLUCOSAMINE 2-EPIMERASE"/>
    <property type="match status" value="1"/>
</dbReference>
<dbReference type="PANTHER" id="PTHR43174:SF1">
    <property type="entry name" value="UDP-N-ACETYLGLUCOSAMINE 2-EPIMERASE"/>
    <property type="match status" value="1"/>
</dbReference>
<dbReference type="SUPFAM" id="SSF53756">
    <property type="entry name" value="UDP-Glycosyltransferase/glycogen phosphorylase"/>
    <property type="match status" value="1"/>
</dbReference>
<dbReference type="Pfam" id="PF02350">
    <property type="entry name" value="Epimerase_2"/>
    <property type="match status" value="1"/>
</dbReference>
<protein>
    <submittedName>
        <fullName evidence="3">UDP-N-acetylglucosamine 2-epimerase (Non-hydrolyzing)</fullName>
    </submittedName>
</protein>
<dbReference type="CDD" id="cd03786">
    <property type="entry name" value="GTB_UDP-GlcNAc_2-Epimerase"/>
    <property type="match status" value="1"/>
</dbReference>
<dbReference type="NCBIfam" id="TIGR00236">
    <property type="entry name" value="wecB"/>
    <property type="match status" value="1"/>
</dbReference>
<accession>A0A2T2X9B1</accession>
<name>A0A2T2X9B1_9FIRM</name>
<keyword evidence="1" id="KW-0413">Isomerase</keyword>
<dbReference type="InterPro" id="IPR029767">
    <property type="entry name" value="WecB-like"/>
</dbReference>
<dbReference type="Proteomes" id="UP000242972">
    <property type="component" value="Unassembled WGS sequence"/>
</dbReference>
<evidence type="ECO:0000313" key="3">
    <source>
        <dbReference type="EMBL" id="PSR31075.1"/>
    </source>
</evidence>
<sequence length="362" mass="40076">MKVVTIIGARPQFIKAGVVSPVLRKHVDEILVHTGQHYDSLLSDIFFEQLAIPTPDYQLAVGSDPHGAQTGRMLMALEPVLQKEHPDVVMVYGDTNSTLAGALTAAKLGIPVVHVEAGLRSYNRAMPEEINRIVADHVASRLYCPTATAVGNLAKEGITEGVVLTGDVMDELVLQIRPVLHLLDAMNLTSGQYTLVTVHRQENTEDRERLLGIVNALREISGPIVWPLHPRTRQRLHDFDLWGLVPGTVRLVEPLGYVEMITLERHARQVLTDSGGVQRESAALGVPVYVLRQETEWVELTELGRAVLVGTDTRRIVEAVEQQESHPIPLVMESKPSQILVQDLIQRYSERGDNHAANIFTL</sequence>
<comment type="similarity">
    <text evidence="1">Belongs to the UDP-N-acetylglucosamine 2-epimerase family.</text>
</comment>
<dbReference type="EMBL" id="PXYW01000068">
    <property type="protein sequence ID" value="PSR31075.1"/>
    <property type="molecule type" value="Genomic_DNA"/>
</dbReference>
<evidence type="ECO:0000259" key="2">
    <source>
        <dbReference type="Pfam" id="PF02350"/>
    </source>
</evidence>
<proteinExistence type="inferred from homology"/>
<reference evidence="3 4" key="1">
    <citation type="journal article" date="2014" name="BMC Genomics">
        <title>Comparison of environmental and isolate Sulfobacillus genomes reveals diverse carbon, sulfur, nitrogen, and hydrogen metabolisms.</title>
        <authorList>
            <person name="Justice N.B."/>
            <person name="Norman A."/>
            <person name="Brown C.T."/>
            <person name="Singh A."/>
            <person name="Thomas B.C."/>
            <person name="Banfield J.F."/>
        </authorList>
    </citation>
    <scope>NUCLEOTIDE SEQUENCE [LARGE SCALE GENOMIC DNA]</scope>
    <source>
        <strain evidence="3">AMDSBA4</strain>
    </source>
</reference>
<feature type="domain" description="UDP-N-acetylglucosamine 2-epimerase" evidence="2">
    <location>
        <begin position="25"/>
        <end position="324"/>
    </location>
</feature>
<evidence type="ECO:0000313" key="4">
    <source>
        <dbReference type="Proteomes" id="UP000242972"/>
    </source>
</evidence>
<dbReference type="InterPro" id="IPR003331">
    <property type="entry name" value="UDP_GlcNAc_Epimerase_2_dom"/>
</dbReference>
<comment type="caution">
    <text evidence="3">The sequence shown here is derived from an EMBL/GenBank/DDBJ whole genome shotgun (WGS) entry which is preliminary data.</text>
</comment>
<evidence type="ECO:0000256" key="1">
    <source>
        <dbReference type="RuleBase" id="RU003513"/>
    </source>
</evidence>
<dbReference type="Gene3D" id="3.40.50.2000">
    <property type="entry name" value="Glycogen Phosphorylase B"/>
    <property type="match status" value="2"/>
</dbReference>
<organism evidence="3 4">
    <name type="scientific">Sulfobacillus benefaciens</name>
    <dbReference type="NCBI Taxonomy" id="453960"/>
    <lineage>
        <taxon>Bacteria</taxon>
        <taxon>Bacillati</taxon>
        <taxon>Bacillota</taxon>
        <taxon>Clostridia</taxon>
        <taxon>Eubacteriales</taxon>
        <taxon>Clostridiales Family XVII. Incertae Sedis</taxon>
        <taxon>Sulfobacillus</taxon>
    </lineage>
</organism>
<dbReference type="AlphaFoldDB" id="A0A2T2X9B1"/>
<gene>
    <name evidence="3" type="ORF">C7B46_17190</name>
</gene>